<evidence type="ECO:0000259" key="1">
    <source>
        <dbReference type="Pfam" id="PF18739"/>
    </source>
</evidence>
<comment type="caution">
    <text evidence="3">The sequence shown here is derived from an EMBL/GenBank/DDBJ whole genome shotgun (WGS) entry which is preliminary data.</text>
</comment>
<dbReference type="EMBL" id="JAVGXC010000010">
    <property type="protein sequence ID" value="MDR0189779.1"/>
    <property type="molecule type" value="Genomic_DNA"/>
</dbReference>
<feature type="domain" description="Apea-like HEPN" evidence="1">
    <location>
        <begin position="312"/>
        <end position="443"/>
    </location>
</feature>
<dbReference type="Proteomes" id="UP001224477">
    <property type="component" value="Unassembled WGS sequence"/>
</dbReference>
<name>A0ABU1CR95_9PSED</name>
<dbReference type="InterPro" id="IPR041223">
    <property type="entry name" value="ApeA_NTD"/>
</dbReference>
<reference evidence="3 4" key="1">
    <citation type="journal article" date="2023" name="Microbiol. Resour. Announc.">
        <title>Whole-genome sequence of Pseudomonas yamanorum OLsAu1 isolated from the edible ectomycorrhizal mushroom Lactarius sp. section Deliciosi.</title>
        <authorList>
            <person name="Ramirez-Mendoza R."/>
            <person name="Angeles-Argaiz R.E."/>
            <person name="Hernandez-Oaxaca D."/>
            <person name="Aguirre-Beltran L."/>
            <person name="Almaraz-Suarez J."/>
            <person name="Perez-Moreno J."/>
        </authorList>
    </citation>
    <scope>NUCLEOTIDE SEQUENCE [LARGE SCALE GENOMIC DNA]</scope>
    <source>
        <strain evidence="3 4">OLsAu1</strain>
    </source>
</reference>
<evidence type="ECO:0000259" key="2">
    <source>
        <dbReference type="Pfam" id="PF18862"/>
    </source>
</evidence>
<dbReference type="InterPro" id="IPR041229">
    <property type="entry name" value="HEPN_Apea"/>
</dbReference>
<organism evidence="3 4">
    <name type="scientific">Pseudomonas yamanorum</name>
    <dbReference type="NCBI Taxonomy" id="515393"/>
    <lineage>
        <taxon>Bacteria</taxon>
        <taxon>Pseudomonadati</taxon>
        <taxon>Pseudomonadota</taxon>
        <taxon>Gammaproteobacteria</taxon>
        <taxon>Pseudomonadales</taxon>
        <taxon>Pseudomonadaceae</taxon>
        <taxon>Pseudomonas</taxon>
    </lineage>
</organism>
<dbReference type="RefSeq" id="WP_309254936.1">
    <property type="nucleotide sequence ID" value="NZ_JAVGXC010000010.1"/>
</dbReference>
<dbReference type="Pfam" id="PF18739">
    <property type="entry name" value="HEPN_Apea"/>
    <property type="match status" value="1"/>
</dbReference>
<feature type="domain" description="ApeA N-terminal" evidence="2">
    <location>
        <begin position="9"/>
        <end position="282"/>
    </location>
</feature>
<keyword evidence="4" id="KW-1185">Reference proteome</keyword>
<gene>
    <name evidence="3" type="ORF">RCO22_12590</name>
</gene>
<evidence type="ECO:0000313" key="3">
    <source>
        <dbReference type="EMBL" id="MDR0189779.1"/>
    </source>
</evidence>
<protein>
    <recommendedName>
        <fullName evidence="5">ApeA N-terminal domain-containing protein</fullName>
    </recommendedName>
</protein>
<proteinExistence type="predicted"/>
<dbReference type="Pfam" id="PF18862">
    <property type="entry name" value="ApeA_NTD1"/>
    <property type="match status" value="1"/>
</dbReference>
<accession>A0ABU1CR95</accession>
<evidence type="ECO:0000313" key="4">
    <source>
        <dbReference type="Proteomes" id="UP001224477"/>
    </source>
</evidence>
<sequence>MRIEEEFNKTGYFWLPGKEEKKIPGTLSIYDGGKIELEIVGHFGEEADSFNDDNEPIRIIGHIEKDGLVTLDGCIYIQKNHSFGGISKSEIRVHKVLSGAAWDKEEALTFNTFAFSVDCLDEWIGISGINIEHDWESRSTTISYSPPENISFRLANGMRFEICFAYTFPGSHKITEAKITQRAYFKLESEHPPNLNNFISIAFKITNLMCFAMDEVVSIQKVTATSTEIQYDAGDENYYPVPISIYYHSNPFPEKKPKKNRHEMLFNFRTIREDFQKVLDNWLNAYEYLYPAIGLYFSTKTGAQKYLEGKFLALAQGLETYHRRTSTETLMHTSSYEALIIKIMESCPKEHSEWLNGRLAHGNEINLGKRLKSIIDPFKAHLGTSKKRGKILRNIVDTRNYLTHYSEELKQKSAKGRDLWILCLSMEIIFNLHFLKVIGFTDNEIKEVIKSCHPLKSKLEEI</sequence>
<evidence type="ECO:0008006" key="5">
    <source>
        <dbReference type="Google" id="ProtNLM"/>
    </source>
</evidence>